<accession>A0ABS5U396</accession>
<proteinExistence type="predicted"/>
<comment type="caution">
    <text evidence="3">The sequence shown here is derived from an EMBL/GenBank/DDBJ whole genome shotgun (WGS) entry which is preliminary data.</text>
</comment>
<keyword evidence="2" id="KW-0472">Membrane</keyword>
<evidence type="ECO:0000256" key="2">
    <source>
        <dbReference type="SAM" id="Phobius"/>
    </source>
</evidence>
<keyword evidence="4" id="KW-1185">Reference proteome</keyword>
<gene>
    <name evidence="3" type="ORF">KIN34_16225</name>
</gene>
<evidence type="ECO:0000313" key="4">
    <source>
        <dbReference type="Proteomes" id="UP000722125"/>
    </source>
</evidence>
<dbReference type="EMBL" id="JAHBOH010000002">
    <property type="protein sequence ID" value="MBT0995827.1"/>
    <property type="molecule type" value="Genomic_DNA"/>
</dbReference>
<feature type="transmembrane region" description="Helical" evidence="2">
    <location>
        <begin position="45"/>
        <end position="67"/>
    </location>
</feature>
<organism evidence="3 4">
    <name type="scientific">Cellulomonas fulva</name>
    <dbReference type="NCBI Taxonomy" id="2835530"/>
    <lineage>
        <taxon>Bacteria</taxon>
        <taxon>Bacillati</taxon>
        <taxon>Actinomycetota</taxon>
        <taxon>Actinomycetes</taxon>
        <taxon>Micrococcales</taxon>
        <taxon>Cellulomonadaceae</taxon>
        <taxon>Cellulomonas</taxon>
    </lineage>
</organism>
<sequence length="142" mass="14766">MSAIAARAHAALPAPGRPSRATAPSPSPSPSRLRVVRAPAHARTRVPFVLVCMAVLAGALLSALLLNTQMASNAYERYDLSNELGRLDQDAKDLVAQLDQKSSPAELARSAGELGMVPSEGTGWIRLSDGKVQGAPAASDGR</sequence>
<protein>
    <recommendedName>
        <fullName evidence="5">Cell division protein FtsL</fullName>
    </recommendedName>
</protein>
<name>A0ABS5U396_9CELL</name>
<evidence type="ECO:0000256" key="1">
    <source>
        <dbReference type="SAM" id="MobiDB-lite"/>
    </source>
</evidence>
<keyword evidence="2" id="KW-0812">Transmembrane</keyword>
<evidence type="ECO:0008006" key="5">
    <source>
        <dbReference type="Google" id="ProtNLM"/>
    </source>
</evidence>
<reference evidence="3 4" key="1">
    <citation type="submission" date="2021-05" db="EMBL/GenBank/DDBJ databases">
        <title>Description of Cellulomonas sp. DKR-3 sp. nov.</title>
        <authorList>
            <person name="Dahal R.H."/>
            <person name="Chaudhary D.K."/>
        </authorList>
    </citation>
    <scope>NUCLEOTIDE SEQUENCE [LARGE SCALE GENOMIC DNA]</scope>
    <source>
        <strain evidence="3 4">DKR-3</strain>
    </source>
</reference>
<evidence type="ECO:0000313" key="3">
    <source>
        <dbReference type="EMBL" id="MBT0995827.1"/>
    </source>
</evidence>
<feature type="region of interest" description="Disordered" evidence="1">
    <location>
        <begin position="1"/>
        <end position="33"/>
    </location>
</feature>
<dbReference type="Proteomes" id="UP000722125">
    <property type="component" value="Unassembled WGS sequence"/>
</dbReference>
<keyword evidence="2" id="KW-1133">Transmembrane helix</keyword>